<sequence length="38" mass="4354">MAMRVVCTGLEMRLNKEPLNAFKSLRVGQILENIAFPY</sequence>
<protein>
    <submittedName>
        <fullName evidence="1">Uncharacterized protein</fullName>
    </submittedName>
</protein>
<reference evidence="1 2" key="1">
    <citation type="journal article" date="2013" name="Pathog. Dis.">
        <title>Genome sequences of 65 Helicobacter pylori strains isolated from asymptomatic individuals and patients with gastric cancer, peptic ulcer disease, or gastritis.</title>
        <authorList>
            <person name="Blanchard T.G."/>
            <person name="Czinn S.J."/>
            <person name="Correa P."/>
            <person name="Nakazawa T."/>
            <person name="Keelan M."/>
            <person name="Morningstar L."/>
            <person name="Santana-Cruz I."/>
            <person name="Maroo A."/>
            <person name="McCracken C."/>
            <person name="Shefchek K."/>
            <person name="Daugherty S."/>
            <person name="Song Y."/>
            <person name="Fraser C.M."/>
            <person name="Fricke W.F."/>
        </authorList>
    </citation>
    <scope>NUCLEOTIDE SEQUENCE [LARGE SCALE GENOMIC DNA]</scope>
    <source>
        <strain evidence="1 2">NQ4053</strain>
    </source>
</reference>
<comment type="caution">
    <text evidence="1">The sequence shown here is derived from an EMBL/GenBank/DDBJ whole genome shotgun (WGS) entry which is preliminary data.</text>
</comment>
<dbReference type="Proteomes" id="UP000004260">
    <property type="component" value="Unassembled WGS sequence"/>
</dbReference>
<gene>
    <name evidence="1" type="ORF">HPNQ4053_0691</name>
</gene>
<organism evidence="1 2">
    <name type="scientific">Helicobacter pylori NQ4053</name>
    <dbReference type="NCBI Taxonomy" id="992027"/>
    <lineage>
        <taxon>Bacteria</taxon>
        <taxon>Pseudomonadati</taxon>
        <taxon>Campylobacterota</taxon>
        <taxon>Epsilonproteobacteria</taxon>
        <taxon>Campylobacterales</taxon>
        <taxon>Helicobacteraceae</taxon>
        <taxon>Helicobacter</taxon>
    </lineage>
</organism>
<dbReference type="EMBL" id="AKNV01000004">
    <property type="protein sequence ID" value="EJB33636.1"/>
    <property type="molecule type" value="Genomic_DNA"/>
</dbReference>
<dbReference type="PATRIC" id="fig|992027.3.peg.678"/>
<evidence type="ECO:0000313" key="2">
    <source>
        <dbReference type="Proteomes" id="UP000004260"/>
    </source>
</evidence>
<dbReference type="AlphaFoldDB" id="I9QGF2"/>
<accession>I9QGF2</accession>
<proteinExistence type="predicted"/>
<evidence type="ECO:0000313" key="1">
    <source>
        <dbReference type="EMBL" id="EJB33636.1"/>
    </source>
</evidence>
<name>I9QGF2_HELPX</name>